<evidence type="ECO:0000313" key="4">
    <source>
        <dbReference type="EMBL" id="KAE9110949.1"/>
    </source>
</evidence>
<evidence type="ECO:0000313" key="8">
    <source>
        <dbReference type="EMBL" id="KAE9246977.1"/>
    </source>
</evidence>
<reference evidence="11 12" key="1">
    <citation type="submission" date="2018-08" db="EMBL/GenBank/DDBJ databases">
        <title>Genomic investigation of the strawberry pathogen Phytophthora fragariae indicates pathogenicity is determined by transcriptional variation in three key races.</title>
        <authorList>
            <person name="Adams T.M."/>
            <person name="Armitage A.D."/>
            <person name="Sobczyk M.K."/>
            <person name="Bates H.J."/>
            <person name="Dunwell J.M."/>
            <person name="Nellist C.F."/>
            <person name="Harrison R.J."/>
        </authorList>
    </citation>
    <scope>NUCLEOTIDE SEQUENCE [LARGE SCALE GENOMIC DNA]</scope>
    <source>
        <strain evidence="9 13">A4</strain>
        <strain evidence="8 14">BC-1</strain>
        <strain evidence="7 18">BC-23</strain>
        <strain evidence="6 12">NOV-27</strain>
        <strain evidence="3 15">NOV-5</strain>
        <strain evidence="4 16">NOV-71</strain>
        <strain evidence="10 19">NOV-77</strain>
        <strain evidence="1 11">NOV-9</strain>
        <strain evidence="5 20">ONT-3</strain>
        <strain evidence="2 17">SCRP245</strain>
    </source>
</reference>
<dbReference type="EMBL" id="QXGE01003870">
    <property type="protein sequence ID" value="KAE9272939.1"/>
    <property type="molecule type" value="Genomic_DNA"/>
</dbReference>
<dbReference type="Proteomes" id="UP000440732">
    <property type="component" value="Unassembled WGS sequence"/>
</dbReference>
<evidence type="ECO:0000313" key="16">
    <source>
        <dbReference type="Proteomes" id="UP000441208"/>
    </source>
</evidence>
<evidence type="ECO:0000313" key="20">
    <source>
        <dbReference type="Proteomes" id="UP000488956"/>
    </source>
</evidence>
<dbReference type="Proteomes" id="UP000440367">
    <property type="component" value="Unassembled WGS sequence"/>
</dbReference>
<evidence type="ECO:0000313" key="19">
    <source>
        <dbReference type="Proteomes" id="UP000486351"/>
    </source>
</evidence>
<dbReference type="EMBL" id="QXFX01000192">
    <property type="protein sequence ID" value="KAE9126451.1"/>
    <property type="molecule type" value="Genomic_DNA"/>
</dbReference>
<keyword evidence="12" id="KW-1185">Reference proteome</keyword>
<dbReference type="EMBL" id="QXGC01000172">
    <property type="protein sequence ID" value="KAE9246346.1"/>
    <property type="molecule type" value="Genomic_DNA"/>
</dbReference>
<dbReference type="EMBL" id="QXGF01000227">
    <property type="protein sequence ID" value="KAE8943940.1"/>
    <property type="molecule type" value="Genomic_DNA"/>
</dbReference>
<evidence type="ECO:0000313" key="14">
    <source>
        <dbReference type="Proteomes" id="UP000440367"/>
    </source>
</evidence>
<evidence type="ECO:0000313" key="13">
    <source>
        <dbReference type="Proteomes" id="UP000437068"/>
    </source>
</evidence>
<evidence type="ECO:0000313" key="7">
    <source>
        <dbReference type="EMBL" id="KAE9246346.1"/>
    </source>
</evidence>
<dbReference type="OrthoDB" id="422637at2759"/>
<evidence type="ECO:0000313" key="11">
    <source>
        <dbReference type="Proteomes" id="UP000429523"/>
    </source>
</evidence>
<protein>
    <submittedName>
        <fullName evidence="3">Uncharacterized protein</fullName>
    </submittedName>
</protein>
<dbReference type="EMBL" id="QXFY01000329">
    <property type="protein sequence ID" value="KAE9347764.1"/>
    <property type="molecule type" value="Genomic_DNA"/>
</dbReference>
<evidence type="ECO:0000313" key="1">
    <source>
        <dbReference type="EMBL" id="KAE8943940.1"/>
    </source>
</evidence>
<dbReference type="Proteomes" id="UP000486351">
    <property type="component" value="Unassembled WGS sequence"/>
</dbReference>
<dbReference type="Proteomes" id="UP000460718">
    <property type="component" value="Unassembled WGS sequence"/>
</dbReference>
<evidence type="ECO:0000313" key="3">
    <source>
        <dbReference type="EMBL" id="KAE9083766.1"/>
    </source>
</evidence>
<dbReference type="EMBL" id="QXGB01000193">
    <property type="protein sequence ID" value="KAE9225423.1"/>
    <property type="molecule type" value="Genomic_DNA"/>
</dbReference>
<evidence type="ECO:0000313" key="2">
    <source>
        <dbReference type="EMBL" id="KAE9021298.1"/>
    </source>
</evidence>
<dbReference type="EMBL" id="QXFW01000189">
    <property type="protein sequence ID" value="KAE9021298.1"/>
    <property type="molecule type" value="Genomic_DNA"/>
</dbReference>
<dbReference type="Proteomes" id="UP000488956">
    <property type="component" value="Unassembled WGS sequence"/>
</dbReference>
<dbReference type="Proteomes" id="UP000437068">
    <property type="component" value="Unassembled WGS sequence"/>
</dbReference>
<dbReference type="AlphaFoldDB" id="A0A6A3QY88"/>
<evidence type="ECO:0000313" key="9">
    <source>
        <dbReference type="EMBL" id="KAE9272939.1"/>
    </source>
</evidence>
<name>A0A6A3QY88_9STRA</name>
<dbReference type="EMBL" id="QXFZ01000592">
    <property type="protein sequence ID" value="KAE9110949.1"/>
    <property type="molecule type" value="Genomic_DNA"/>
</dbReference>
<evidence type="ECO:0000313" key="12">
    <source>
        <dbReference type="Proteomes" id="UP000433483"/>
    </source>
</evidence>
<evidence type="ECO:0000313" key="18">
    <source>
        <dbReference type="Proteomes" id="UP000476176"/>
    </source>
</evidence>
<dbReference type="Proteomes" id="UP000433483">
    <property type="component" value="Unassembled WGS sequence"/>
</dbReference>
<dbReference type="EMBL" id="QXGD01000227">
    <property type="protein sequence ID" value="KAE9246977.1"/>
    <property type="molecule type" value="Genomic_DNA"/>
</dbReference>
<evidence type="ECO:0000313" key="17">
    <source>
        <dbReference type="Proteomes" id="UP000460718"/>
    </source>
</evidence>
<accession>A0A6A3QY88</accession>
<evidence type="ECO:0000313" key="15">
    <source>
        <dbReference type="Proteomes" id="UP000440732"/>
    </source>
</evidence>
<evidence type="ECO:0000313" key="10">
    <source>
        <dbReference type="EMBL" id="KAE9347764.1"/>
    </source>
</evidence>
<gene>
    <name evidence="9" type="ORF">PF001_g27725</name>
    <name evidence="8" type="ORF">PF002_g6484</name>
    <name evidence="7" type="ORF">PF004_g4838</name>
    <name evidence="6" type="ORF">PF005_g5532</name>
    <name evidence="3" type="ORF">PF006_g26619</name>
    <name evidence="4" type="ORF">PF007_g11656</name>
    <name evidence="10" type="ORF">PF008_g7656</name>
    <name evidence="1" type="ORF">PF009_g6339</name>
    <name evidence="5" type="ORF">PF010_g5254</name>
    <name evidence="2" type="ORF">PF011_g4995</name>
</gene>
<sequence length="53" mass="6203">MFGGKLTKPERNGLFYIPQRPYLMLGTLRELGVSFMFNKLGQDPRLPNHQFFT</sequence>
<dbReference type="EMBL" id="QXGA01003396">
    <property type="protein sequence ID" value="KAE9083766.1"/>
    <property type="molecule type" value="Genomic_DNA"/>
</dbReference>
<comment type="caution">
    <text evidence="3">The sequence shown here is derived from an EMBL/GenBank/DDBJ whole genome shotgun (WGS) entry which is preliminary data.</text>
</comment>
<proteinExistence type="predicted"/>
<organism evidence="3 15">
    <name type="scientific">Phytophthora fragariae</name>
    <dbReference type="NCBI Taxonomy" id="53985"/>
    <lineage>
        <taxon>Eukaryota</taxon>
        <taxon>Sar</taxon>
        <taxon>Stramenopiles</taxon>
        <taxon>Oomycota</taxon>
        <taxon>Peronosporomycetes</taxon>
        <taxon>Peronosporales</taxon>
        <taxon>Peronosporaceae</taxon>
        <taxon>Phytophthora</taxon>
    </lineage>
</organism>
<dbReference type="Proteomes" id="UP000476176">
    <property type="component" value="Unassembled WGS sequence"/>
</dbReference>
<evidence type="ECO:0000313" key="6">
    <source>
        <dbReference type="EMBL" id="KAE9225423.1"/>
    </source>
</evidence>
<evidence type="ECO:0000313" key="5">
    <source>
        <dbReference type="EMBL" id="KAE9126451.1"/>
    </source>
</evidence>
<dbReference type="Proteomes" id="UP000429523">
    <property type="component" value="Unassembled WGS sequence"/>
</dbReference>
<dbReference type="Proteomes" id="UP000441208">
    <property type="component" value="Unassembled WGS sequence"/>
</dbReference>